<evidence type="ECO:0000256" key="6">
    <source>
        <dbReference type="ARBA" id="ARBA00022737"/>
    </source>
</evidence>
<evidence type="ECO:0000256" key="3">
    <source>
        <dbReference type="ARBA" id="ARBA00022536"/>
    </source>
</evidence>
<evidence type="ECO:0000256" key="10">
    <source>
        <dbReference type="ARBA" id="ARBA00023157"/>
    </source>
</evidence>
<dbReference type="Pfam" id="PF00008">
    <property type="entry name" value="EGF"/>
    <property type="match status" value="16"/>
</dbReference>
<organism evidence="14 15">
    <name type="scientific">Paramuricea clavata</name>
    <name type="common">Red gorgonian</name>
    <name type="synonym">Violescent sea-whip</name>
    <dbReference type="NCBI Taxonomy" id="317549"/>
    <lineage>
        <taxon>Eukaryota</taxon>
        <taxon>Metazoa</taxon>
        <taxon>Cnidaria</taxon>
        <taxon>Anthozoa</taxon>
        <taxon>Octocorallia</taxon>
        <taxon>Malacalcyonacea</taxon>
        <taxon>Plexauridae</taxon>
        <taxon>Paramuricea</taxon>
    </lineage>
</organism>
<feature type="disulfide bond" evidence="12">
    <location>
        <begin position="982"/>
        <end position="991"/>
    </location>
</feature>
<keyword evidence="15" id="KW-1185">Reference proteome</keyword>
<dbReference type="GO" id="GO:0006281">
    <property type="term" value="P:DNA repair"/>
    <property type="evidence" value="ECO:0007669"/>
    <property type="project" value="UniProtKB-KW"/>
</dbReference>
<comment type="cofactor">
    <cofactor evidence="13">
        <name>Mg(2+)</name>
        <dbReference type="ChEBI" id="CHEBI:18420"/>
    </cofactor>
</comment>
<dbReference type="GO" id="GO:0007219">
    <property type="term" value="P:Notch signaling pathway"/>
    <property type="evidence" value="ECO:0007669"/>
    <property type="project" value="TreeGrafter"/>
</dbReference>
<keyword evidence="13" id="KW-0233">DNA recombination</keyword>
<keyword evidence="10 12" id="KW-1015">Disulfide bond</keyword>
<dbReference type="InterPro" id="IPR027417">
    <property type="entry name" value="P-loop_NTPase"/>
</dbReference>
<comment type="similarity">
    <text evidence="13">Belongs to the helicase family.</text>
</comment>
<feature type="disulfide bond" evidence="12">
    <location>
        <begin position="754"/>
        <end position="763"/>
    </location>
</feature>
<comment type="caution">
    <text evidence="14">The sequence shown here is derived from an EMBL/GenBank/DDBJ whole genome shotgun (WGS) entry which is preliminary data.</text>
</comment>
<evidence type="ECO:0000256" key="4">
    <source>
        <dbReference type="ARBA" id="ARBA00022692"/>
    </source>
</evidence>
<dbReference type="Gene3D" id="3.40.50.300">
    <property type="entry name" value="P-loop containing nucleotide triphosphate hydrolases"/>
    <property type="match status" value="1"/>
</dbReference>
<dbReference type="GO" id="GO:0000723">
    <property type="term" value="P:telomere maintenance"/>
    <property type="evidence" value="ECO:0007669"/>
    <property type="project" value="InterPro"/>
</dbReference>
<feature type="disulfide bond" evidence="12">
    <location>
        <begin position="792"/>
        <end position="801"/>
    </location>
</feature>
<dbReference type="PROSITE" id="PS00010">
    <property type="entry name" value="ASX_HYDROXYL"/>
    <property type="match status" value="16"/>
</dbReference>
<keyword evidence="13" id="KW-0234">DNA repair</keyword>
<feature type="disulfide bond" evidence="12">
    <location>
        <begin position="906"/>
        <end position="915"/>
    </location>
</feature>
<reference evidence="14" key="1">
    <citation type="submission" date="2020-04" db="EMBL/GenBank/DDBJ databases">
        <authorList>
            <person name="Alioto T."/>
            <person name="Alioto T."/>
            <person name="Gomez Garrido J."/>
        </authorList>
    </citation>
    <scope>NUCLEOTIDE SEQUENCE</scope>
    <source>
        <strain evidence="14">A484AB</strain>
    </source>
</reference>
<dbReference type="SUPFAM" id="SSF57184">
    <property type="entry name" value="Growth factor receptor domain"/>
    <property type="match status" value="4"/>
</dbReference>
<evidence type="ECO:0000256" key="2">
    <source>
        <dbReference type="ARBA" id="ARBA00022475"/>
    </source>
</evidence>
<keyword evidence="4" id="KW-0812">Transmembrane</keyword>
<keyword evidence="13" id="KW-0547">Nucleotide-binding</keyword>
<keyword evidence="9" id="KW-0472">Membrane</keyword>
<feature type="disulfide bond" evidence="12">
    <location>
        <begin position="640"/>
        <end position="649"/>
    </location>
</feature>
<feature type="non-terminal residue" evidence="14">
    <location>
        <position position="1222"/>
    </location>
</feature>
<dbReference type="GO" id="GO:0043235">
    <property type="term" value="C:receptor complex"/>
    <property type="evidence" value="ECO:0007669"/>
    <property type="project" value="TreeGrafter"/>
</dbReference>
<dbReference type="PROSITE" id="PS50026">
    <property type="entry name" value="EGF_3"/>
    <property type="match status" value="16"/>
</dbReference>
<keyword evidence="11" id="KW-0325">Glycoprotein</keyword>
<evidence type="ECO:0000256" key="8">
    <source>
        <dbReference type="ARBA" id="ARBA00022989"/>
    </source>
</evidence>
<dbReference type="GO" id="GO:0043139">
    <property type="term" value="F:5'-3' DNA helicase activity"/>
    <property type="evidence" value="ECO:0007669"/>
    <property type="project" value="UniProtKB-EC"/>
</dbReference>
<name>A0A7D9LC24_PARCT</name>
<keyword evidence="7" id="KW-0106">Calcium</keyword>
<dbReference type="FunFam" id="2.10.25.10:FF:000391">
    <property type="entry name" value="Weary, isoform C"/>
    <property type="match status" value="8"/>
</dbReference>
<dbReference type="PROSITE" id="PS00022">
    <property type="entry name" value="EGF_1"/>
    <property type="match status" value="16"/>
</dbReference>
<feature type="non-terminal residue" evidence="14">
    <location>
        <position position="1"/>
    </location>
</feature>
<dbReference type="SMART" id="SM00181">
    <property type="entry name" value="EGF"/>
    <property type="match status" value="16"/>
</dbReference>
<feature type="disulfide bond" evidence="12">
    <location>
        <begin position="1058"/>
        <end position="1067"/>
    </location>
</feature>
<dbReference type="InterPro" id="IPR051355">
    <property type="entry name" value="Notch/Slit_guidance"/>
</dbReference>
<dbReference type="Proteomes" id="UP001152795">
    <property type="component" value="Unassembled WGS sequence"/>
</dbReference>
<feature type="disulfide bond" evidence="12">
    <location>
        <begin position="1172"/>
        <end position="1181"/>
    </location>
</feature>
<dbReference type="SMART" id="SM00179">
    <property type="entry name" value="EGF_CA"/>
    <property type="match status" value="16"/>
</dbReference>
<keyword evidence="13" id="KW-0378">Hydrolase</keyword>
<dbReference type="AlphaFoldDB" id="A0A7D9LC24"/>
<keyword evidence="3 12" id="KW-0245">EGF-like domain</keyword>
<comment type="subcellular location">
    <subcellularLocation>
        <location evidence="1">Cell membrane</location>
        <topology evidence="1">Single-pass type I membrane protein</topology>
    </subcellularLocation>
</comment>
<evidence type="ECO:0000256" key="12">
    <source>
        <dbReference type="PROSITE-ProRule" id="PRU00076"/>
    </source>
</evidence>
<dbReference type="GO" id="GO:0009986">
    <property type="term" value="C:cell surface"/>
    <property type="evidence" value="ECO:0007669"/>
    <property type="project" value="TreeGrafter"/>
</dbReference>
<dbReference type="PROSITE" id="PS01186">
    <property type="entry name" value="EGF_2"/>
    <property type="match status" value="16"/>
</dbReference>
<dbReference type="GO" id="GO:0005524">
    <property type="term" value="F:ATP binding"/>
    <property type="evidence" value="ECO:0007669"/>
    <property type="project" value="UniProtKB-KW"/>
</dbReference>
<dbReference type="SUPFAM" id="SSF52540">
    <property type="entry name" value="P-loop containing nucleoside triphosphate hydrolases"/>
    <property type="match status" value="1"/>
</dbReference>
<evidence type="ECO:0000256" key="1">
    <source>
        <dbReference type="ARBA" id="ARBA00004251"/>
    </source>
</evidence>
<dbReference type="EC" id="5.6.2.3" evidence="13"/>
<proteinExistence type="inferred from homology"/>
<keyword evidence="6" id="KW-0677">Repeat</keyword>
<feature type="disulfide bond" evidence="12">
    <location>
        <begin position="1210"/>
        <end position="1219"/>
    </location>
</feature>
<dbReference type="GO" id="GO:0007411">
    <property type="term" value="P:axon guidance"/>
    <property type="evidence" value="ECO:0007669"/>
    <property type="project" value="TreeGrafter"/>
</dbReference>
<accession>A0A7D9LC24</accession>
<feature type="disulfide bond" evidence="12">
    <location>
        <begin position="1020"/>
        <end position="1029"/>
    </location>
</feature>
<protein>
    <recommendedName>
        <fullName evidence="13">ATP-dependent DNA helicase</fullName>
        <ecNumber evidence="13">5.6.2.3</ecNumber>
    </recommendedName>
</protein>
<dbReference type="OrthoDB" id="5982348at2759"/>
<evidence type="ECO:0000313" key="15">
    <source>
        <dbReference type="Proteomes" id="UP001152795"/>
    </source>
</evidence>
<keyword evidence="13" id="KW-0227">DNA damage</keyword>
<feature type="disulfide bond" evidence="12">
    <location>
        <begin position="1096"/>
        <end position="1105"/>
    </location>
</feature>
<dbReference type="Pfam" id="PF05970">
    <property type="entry name" value="PIF1"/>
    <property type="match status" value="1"/>
</dbReference>
<keyword evidence="8" id="KW-1133">Transmembrane helix</keyword>
<dbReference type="GO" id="GO:0005886">
    <property type="term" value="C:plasma membrane"/>
    <property type="evidence" value="ECO:0007669"/>
    <property type="project" value="UniProtKB-SubCell"/>
</dbReference>
<dbReference type="EMBL" id="CACRXK020017883">
    <property type="protein sequence ID" value="CAB4031765.1"/>
    <property type="molecule type" value="Genomic_DNA"/>
</dbReference>
<dbReference type="InterPro" id="IPR010285">
    <property type="entry name" value="DNA_helicase_pif1-like_DEAD"/>
</dbReference>
<dbReference type="GO" id="GO:0016787">
    <property type="term" value="F:hydrolase activity"/>
    <property type="evidence" value="ECO:0007669"/>
    <property type="project" value="UniProtKB-KW"/>
</dbReference>
<evidence type="ECO:0000256" key="13">
    <source>
        <dbReference type="RuleBase" id="RU363044"/>
    </source>
</evidence>
<evidence type="ECO:0000313" key="14">
    <source>
        <dbReference type="EMBL" id="CAB4031765.1"/>
    </source>
</evidence>
<dbReference type="InterPro" id="IPR000742">
    <property type="entry name" value="EGF"/>
</dbReference>
<feature type="disulfide bond" evidence="12">
    <location>
        <begin position="944"/>
        <end position="953"/>
    </location>
</feature>
<sequence>LQGWRANCDIQVVIDHYACVEYLTKYAAKGEPRSPILKQAFNSIVQNVDSNTDPHRVIKKVVMKSLGERDYAAQETMHHLLSLKFHSSSFKVMPVSLNGSRRVRDTASIDEGESCTDYSLLDVYANREQYDSSQNIINMNFVQFATTYKVVNNELTKLPENIIPRIFPTYSPNPKGPNFGLYCKYQLLRYKPWRATQNNAWGDQEPTDEVLINCWHEFLQTPYGQSNVPDWFDKLQAVIESQEAEDEPSEEQETTREEWMILSDLNTPFDNSEQTPESTYDWQLDRANYSEQQIQEMPTWIKTNKEEYTVDEQYDVVDINSFSEMQKLAYDIVKSHFDDTSSEKEPLCLIINCVAGTGKSYIINAIRNLLQSKCAVTATTGKAAYNIRGVTVHSLLKLPIGSRGNKDLTGQSLCRLQESVNNIGYIIIDEYSMLGQVTFGWIDKRCKQATGYNDKVFGGRSLILTGDPGQLPPVADKPLYHAKPSNAVGEQGHQAYHMFDKVVKLTVNQRVQGMTSEQVQFRDLLLRLRKGDSTVDDWKLLLTRQPSNVTNLCDFEDSTRLFYSNEQVGNYNHEQLTKLEHPIAHINARHSSALAKKISSDDMSGLEPVVFLAKESPCDSEPCFNGGKCSNVGDSFECKCPSGYKGKRCQEIVSPCDSGPCENEGECSNVGDSFECSCPSGYKGKRCQEIVSPCDSGPCENGGECSNVGNSFECSCPSGYKGKRCQEIVSPCDSGPCENEGECSNVGNSFECSCPSGYKGKRCQEIVSPCDSGPCENEGECSNVGDSFECSCPSGYKGKRCQEIVPPCDSGPCKNGGECSNVGNSFECSCPSGYKGERCQEIVSPCDSGPCENGGECSNVGNSFECSCPSGYKGERCREIVSACDSGPCENGGECSNVGNSFECSCPSGYKGKRCQEIVSPCDSGPCENGGECSNVGNSFECSCPSGYKGKRCQEIVSPCDSGPCENEGECSNVGNSFECSCPSGYKGKRCQEIVSPCDSGPCENEGECSNVGNSFECSCPSGYKGKRCQEIVSPCDSGPCENGGECSNVGNSFECSCPSGYKGKRCQEIVSPCDSGPCENEGECSNVGNSFECSCPSGYKGNRCQEIVSPCDSGPCENEGECSNVGDSFECSCPSGYKGKRCQEIVPPCDSGPCKNGGECSNVGNSFECSCPSGYKGERCQEIVSACDSGPCENGGECSNVGNSFECSCPSGYKGKRCQEI</sequence>
<dbReference type="Gene3D" id="2.10.25.10">
    <property type="entry name" value="Laminin"/>
    <property type="match status" value="16"/>
</dbReference>
<evidence type="ECO:0000256" key="9">
    <source>
        <dbReference type="ARBA" id="ARBA00023136"/>
    </source>
</evidence>
<dbReference type="GO" id="GO:0006310">
    <property type="term" value="P:DNA recombination"/>
    <property type="evidence" value="ECO:0007669"/>
    <property type="project" value="UniProtKB-KW"/>
</dbReference>
<comment type="caution">
    <text evidence="12">Lacks conserved residue(s) required for the propagation of feature annotation.</text>
</comment>
<keyword evidence="2" id="KW-1003">Cell membrane</keyword>
<dbReference type="CDD" id="cd00054">
    <property type="entry name" value="EGF_CA"/>
    <property type="match status" value="16"/>
</dbReference>
<keyword evidence="13" id="KW-0067">ATP-binding</keyword>
<dbReference type="PANTHER" id="PTHR45836">
    <property type="entry name" value="SLIT HOMOLOG"/>
    <property type="match status" value="1"/>
</dbReference>
<evidence type="ECO:0000256" key="5">
    <source>
        <dbReference type="ARBA" id="ARBA00022729"/>
    </source>
</evidence>
<dbReference type="InterPro" id="IPR001881">
    <property type="entry name" value="EGF-like_Ca-bd_dom"/>
</dbReference>
<evidence type="ECO:0000256" key="7">
    <source>
        <dbReference type="ARBA" id="ARBA00022837"/>
    </source>
</evidence>
<feature type="disulfide bond" evidence="12">
    <location>
        <begin position="830"/>
        <end position="839"/>
    </location>
</feature>
<gene>
    <name evidence="14" type="ORF">PACLA_8A035834</name>
</gene>
<dbReference type="SUPFAM" id="SSF57196">
    <property type="entry name" value="EGF/Laminin"/>
    <property type="match status" value="3"/>
</dbReference>
<feature type="disulfide bond" evidence="12">
    <location>
        <begin position="678"/>
        <end position="687"/>
    </location>
</feature>
<keyword evidence="13 14" id="KW-0347">Helicase</keyword>
<feature type="disulfide bond" evidence="12">
    <location>
        <begin position="868"/>
        <end position="877"/>
    </location>
</feature>
<dbReference type="InterPro" id="IPR009030">
    <property type="entry name" value="Growth_fac_rcpt_cys_sf"/>
</dbReference>
<dbReference type="InterPro" id="IPR000152">
    <property type="entry name" value="EGF-type_Asp/Asn_hydroxyl_site"/>
</dbReference>
<evidence type="ECO:0000256" key="11">
    <source>
        <dbReference type="ARBA" id="ARBA00023180"/>
    </source>
</evidence>
<keyword evidence="5" id="KW-0732">Signal</keyword>
<dbReference type="PANTHER" id="PTHR45836:SF23">
    <property type="entry name" value="NEUROGENIC LOCUS NOTCH HOMOLOG PROTEIN 1"/>
    <property type="match status" value="1"/>
</dbReference>
<dbReference type="GO" id="GO:0005509">
    <property type="term" value="F:calcium ion binding"/>
    <property type="evidence" value="ECO:0007669"/>
    <property type="project" value="InterPro"/>
</dbReference>
<feature type="disulfide bond" evidence="12">
    <location>
        <begin position="716"/>
        <end position="725"/>
    </location>
</feature>
<feature type="disulfide bond" evidence="12">
    <location>
        <begin position="1134"/>
        <end position="1143"/>
    </location>
</feature>
<comment type="catalytic activity">
    <reaction evidence="13">
        <text>ATP + H2O = ADP + phosphate + H(+)</text>
        <dbReference type="Rhea" id="RHEA:13065"/>
        <dbReference type="ChEBI" id="CHEBI:15377"/>
        <dbReference type="ChEBI" id="CHEBI:15378"/>
        <dbReference type="ChEBI" id="CHEBI:30616"/>
        <dbReference type="ChEBI" id="CHEBI:43474"/>
        <dbReference type="ChEBI" id="CHEBI:456216"/>
        <dbReference type="EC" id="5.6.2.3"/>
    </reaction>
</comment>